<evidence type="ECO:0000313" key="3">
    <source>
        <dbReference type="EMBL" id="TFZ08952.1"/>
    </source>
</evidence>
<evidence type="ECO:0000259" key="2">
    <source>
        <dbReference type="Pfam" id="PF04326"/>
    </source>
</evidence>
<organism evidence="3 4">
    <name type="scientific">Ramlibacter humi</name>
    <dbReference type="NCBI Taxonomy" id="2530451"/>
    <lineage>
        <taxon>Bacteria</taxon>
        <taxon>Pseudomonadati</taxon>
        <taxon>Pseudomonadota</taxon>
        <taxon>Betaproteobacteria</taxon>
        <taxon>Burkholderiales</taxon>
        <taxon>Comamonadaceae</taxon>
        <taxon>Ramlibacter</taxon>
    </lineage>
</organism>
<dbReference type="PANTHER" id="PTHR30595:SF6">
    <property type="entry name" value="SCHLAFEN ALBA-2 DOMAIN-CONTAINING PROTEIN"/>
    <property type="match status" value="1"/>
</dbReference>
<dbReference type="AlphaFoldDB" id="A0A4Z0CD97"/>
<dbReference type="InterPro" id="IPR038461">
    <property type="entry name" value="Schlafen_AlbA_2_dom_sf"/>
</dbReference>
<sequence length="451" mass="50769">MNPTYHQEIFPQQLKRELQVWMGKAFERRTVVIKDQSTGGWVLLGCVLRPLPDGAAPENARLDYGTSVLAADWIAAADIREFLGDVANKLCDITGKVVTSTFRGQCERHHVRVRNYWMESPGIVYGWSATEQPNPPTQPLLQLMAPFYPDVHEAAKDWLQLREYSGQSDGRRGSIMLLLPETRAFIESHSWSEDDEHLRLVVAGSVAQTDTISVKGAYWVGKDITQLHERVTDGVATLPIPREAVRLDLHLLGPDGTVYEFEQERVDFPLQSRFLGSRHKVSEDRITQALKAGEGLHTEFKPFVAIPQKNGSLNSSQQAKLDEVLESVVALSNAAGGTVFLGVTNDVRVSGFKADFAKWKGERATKELVESYARELRSHIRDQLYLPVDIDVTVSQLDDEFLVLIEVPASLPRYVSLKKDPRLLRRHGASNRSVPPEEWTPRERDIFGNPR</sequence>
<gene>
    <name evidence="3" type="ORF">EZ216_07360</name>
</gene>
<name>A0A4Z0CD97_9BURK</name>
<proteinExistence type="predicted"/>
<dbReference type="GO" id="GO:0005524">
    <property type="term" value="F:ATP binding"/>
    <property type="evidence" value="ECO:0007669"/>
    <property type="project" value="UniProtKB-KW"/>
</dbReference>
<dbReference type="EMBL" id="SMLK01000001">
    <property type="protein sequence ID" value="TFZ08952.1"/>
    <property type="molecule type" value="Genomic_DNA"/>
</dbReference>
<evidence type="ECO:0000313" key="4">
    <source>
        <dbReference type="Proteomes" id="UP000297839"/>
    </source>
</evidence>
<feature type="domain" description="Schlafen AlbA-2" evidence="2">
    <location>
        <begin position="294"/>
        <end position="433"/>
    </location>
</feature>
<dbReference type="OrthoDB" id="9768354at2"/>
<accession>A0A4Z0CD97</accession>
<dbReference type="Proteomes" id="UP000297839">
    <property type="component" value="Unassembled WGS sequence"/>
</dbReference>
<evidence type="ECO:0000256" key="1">
    <source>
        <dbReference type="SAM" id="MobiDB-lite"/>
    </source>
</evidence>
<keyword evidence="4" id="KW-1185">Reference proteome</keyword>
<dbReference type="InterPro" id="IPR007421">
    <property type="entry name" value="Schlafen_AlbA_2_dom"/>
</dbReference>
<dbReference type="PANTHER" id="PTHR30595">
    <property type="entry name" value="GLPR-RELATED TRANSCRIPTIONAL REPRESSOR"/>
    <property type="match status" value="1"/>
</dbReference>
<dbReference type="Pfam" id="PF04326">
    <property type="entry name" value="SLFN_AlbA_2"/>
    <property type="match status" value="1"/>
</dbReference>
<keyword evidence="3" id="KW-0547">Nucleotide-binding</keyword>
<protein>
    <submittedName>
        <fullName evidence="3">ATP-binding protein</fullName>
    </submittedName>
</protein>
<feature type="region of interest" description="Disordered" evidence="1">
    <location>
        <begin position="427"/>
        <end position="451"/>
    </location>
</feature>
<keyword evidence="3" id="KW-0067">ATP-binding</keyword>
<feature type="compositionally biased region" description="Basic and acidic residues" evidence="1">
    <location>
        <begin position="439"/>
        <end position="451"/>
    </location>
</feature>
<reference evidence="3 4" key="1">
    <citation type="submission" date="2019-03" db="EMBL/GenBank/DDBJ databases">
        <title>Ramlibacter sp. 18x22-1, whole genome shotgun sequence.</title>
        <authorList>
            <person name="Zhang X."/>
            <person name="Feng G."/>
            <person name="Zhu H."/>
        </authorList>
    </citation>
    <scope>NUCLEOTIDE SEQUENCE [LARGE SCALE GENOMIC DNA]</scope>
    <source>
        <strain evidence="3 4">18x22-1</strain>
    </source>
</reference>
<comment type="caution">
    <text evidence="3">The sequence shown here is derived from an EMBL/GenBank/DDBJ whole genome shotgun (WGS) entry which is preliminary data.</text>
</comment>
<dbReference type="Gene3D" id="3.30.950.30">
    <property type="entry name" value="Schlafen, AAA domain"/>
    <property type="match status" value="1"/>
</dbReference>
<dbReference type="RefSeq" id="WP_135249037.1">
    <property type="nucleotide sequence ID" value="NZ_SMLK01000001.1"/>
</dbReference>